<accession>A0AAV7TB93</accession>
<name>A0AAV7TB93_PLEWA</name>
<keyword evidence="2" id="KW-1185">Reference proteome</keyword>
<evidence type="ECO:0000313" key="2">
    <source>
        <dbReference type="Proteomes" id="UP001066276"/>
    </source>
</evidence>
<protein>
    <submittedName>
        <fullName evidence="1">Uncharacterized protein</fullName>
    </submittedName>
</protein>
<reference evidence="1" key="1">
    <citation type="journal article" date="2022" name="bioRxiv">
        <title>Sequencing and chromosome-scale assembly of the giantPleurodeles waltlgenome.</title>
        <authorList>
            <person name="Brown T."/>
            <person name="Elewa A."/>
            <person name="Iarovenko S."/>
            <person name="Subramanian E."/>
            <person name="Araus A.J."/>
            <person name="Petzold A."/>
            <person name="Susuki M."/>
            <person name="Suzuki K.-i.T."/>
            <person name="Hayashi T."/>
            <person name="Toyoda A."/>
            <person name="Oliveira C."/>
            <person name="Osipova E."/>
            <person name="Leigh N.D."/>
            <person name="Simon A."/>
            <person name="Yun M.H."/>
        </authorList>
    </citation>
    <scope>NUCLEOTIDE SEQUENCE</scope>
    <source>
        <strain evidence="1">20211129_DDA</strain>
        <tissue evidence="1">Liver</tissue>
    </source>
</reference>
<sequence>MRMGGGRKGSPLFHLYQCGAAPAGQPPGPLLVSVSSRPPCRLIALHPLTGPSAATPPKHVSVGGSLRALLLQPKSSVFPSLVGDLRTRVHPWFNPRSVRVHHAAPRWQGSSGPSIRLFFLPQGPHTGWIAA</sequence>
<comment type="caution">
    <text evidence="1">The sequence shown here is derived from an EMBL/GenBank/DDBJ whole genome shotgun (WGS) entry which is preliminary data.</text>
</comment>
<dbReference type="AlphaFoldDB" id="A0AAV7TB93"/>
<evidence type="ECO:0000313" key="1">
    <source>
        <dbReference type="EMBL" id="KAJ1173686.1"/>
    </source>
</evidence>
<organism evidence="1 2">
    <name type="scientific">Pleurodeles waltl</name>
    <name type="common">Iberian ribbed newt</name>
    <dbReference type="NCBI Taxonomy" id="8319"/>
    <lineage>
        <taxon>Eukaryota</taxon>
        <taxon>Metazoa</taxon>
        <taxon>Chordata</taxon>
        <taxon>Craniata</taxon>
        <taxon>Vertebrata</taxon>
        <taxon>Euteleostomi</taxon>
        <taxon>Amphibia</taxon>
        <taxon>Batrachia</taxon>
        <taxon>Caudata</taxon>
        <taxon>Salamandroidea</taxon>
        <taxon>Salamandridae</taxon>
        <taxon>Pleurodelinae</taxon>
        <taxon>Pleurodeles</taxon>
    </lineage>
</organism>
<dbReference type="EMBL" id="JANPWB010000007">
    <property type="protein sequence ID" value="KAJ1173686.1"/>
    <property type="molecule type" value="Genomic_DNA"/>
</dbReference>
<dbReference type="Proteomes" id="UP001066276">
    <property type="component" value="Chromosome 4_1"/>
</dbReference>
<proteinExistence type="predicted"/>
<gene>
    <name evidence="1" type="ORF">NDU88_005512</name>
</gene>